<evidence type="ECO:0000256" key="1">
    <source>
        <dbReference type="SAM" id="MobiDB-lite"/>
    </source>
</evidence>
<dbReference type="Proteomes" id="UP000886885">
    <property type="component" value="Chromosome 9A"/>
</dbReference>
<evidence type="ECO:0000313" key="3">
    <source>
        <dbReference type="Proteomes" id="UP000886885"/>
    </source>
</evidence>
<gene>
    <name evidence="2" type="ORF">POTOM_033323</name>
</gene>
<dbReference type="EMBL" id="JAAWWB010000017">
    <property type="protein sequence ID" value="KAG6762800.1"/>
    <property type="molecule type" value="Genomic_DNA"/>
</dbReference>
<keyword evidence="3" id="KW-1185">Reference proteome</keyword>
<evidence type="ECO:0000313" key="2">
    <source>
        <dbReference type="EMBL" id="KAG6762800.1"/>
    </source>
</evidence>
<organism evidence="2 3">
    <name type="scientific">Populus tomentosa</name>
    <name type="common">Chinese white poplar</name>
    <dbReference type="NCBI Taxonomy" id="118781"/>
    <lineage>
        <taxon>Eukaryota</taxon>
        <taxon>Viridiplantae</taxon>
        <taxon>Streptophyta</taxon>
        <taxon>Embryophyta</taxon>
        <taxon>Tracheophyta</taxon>
        <taxon>Spermatophyta</taxon>
        <taxon>Magnoliopsida</taxon>
        <taxon>eudicotyledons</taxon>
        <taxon>Gunneridae</taxon>
        <taxon>Pentapetalae</taxon>
        <taxon>rosids</taxon>
        <taxon>fabids</taxon>
        <taxon>Malpighiales</taxon>
        <taxon>Salicaceae</taxon>
        <taxon>Saliceae</taxon>
        <taxon>Populus</taxon>
    </lineage>
</organism>
<comment type="caution">
    <text evidence="2">The sequence shown here is derived from an EMBL/GenBank/DDBJ whole genome shotgun (WGS) entry which is preliminary data.</text>
</comment>
<name>A0A8X8CQK5_POPTO</name>
<accession>A0A8X8CQK5</accession>
<dbReference type="OrthoDB" id="858304at2759"/>
<proteinExistence type="predicted"/>
<protein>
    <submittedName>
        <fullName evidence="2">Uncharacterized protein</fullName>
    </submittedName>
</protein>
<dbReference type="AlphaFoldDB" id="A0A8X8CQK5"/>
<reference evidence="2" key="1">
    <citation type="journal article" date="2020" name="bioRxiv">
        <title>Hybrid origin of Populus tomentosa Carr. identified through genome sequencing and phylogenomic analysis.</title>
        <authorList>
            <person name="An X."/>
            <person name="Gao K."/>
            <person name="Chen Z."/>
            <person name="Li J."/>
            <person name="Yang X."/>
            <person name="Yang X."/>
            <person name="Zhou J."/>
            <person name="Guo T."/>
            <person name="Zhao T."/>
            <person name="Huang S."/>
            <person name="Miao D."/>
            <person name="Khan W.U."/>
            <person name="Rao P."/>
            <person name="Ye M."/>
            <person name="Lei B."/>
            <person name="Liao W."/>
            <person name="Wang J."/>
            <person name="Ji L."/>
            <person name="Li Y."/>
            <person name="Guo B."/>
            <person name="Mustafa N.S."/>
            <person name="Li S."/>
            <person name="Yun Q."/>
            <person name="Keller S.R."/>
            <person name="Mao J."/>
            <person name="Zhang R."/>
            <person name="Strauss S.H."/>
        </authorList>
    </citation>
    <scope>NUCLEOTIDE SEQUENCE</scope>
    <source>
        <strain evidence="2">GM15</strain>
        <tissue evidence="2">Leaf</tissue>
    </source>
</reference>
<feature type="region of interest" description="Disordered" evidence="1">
    <location>
        <begin position="52"/>
        <end position="101"/>
    </location>
</feature>
<sequence>MVAINKSGSEEAMINTNISNMKAFLVIICILLATIVFSPSSTCTARELLGGKDPYTGSGPANSGSPCGADKQNCLPNSSPGSNKPKKRCDSPVEQTDCDPN</sequence>